<dbReference type="Proteomes" id="UP000284706">
    <property type="component" value="Unassembled WGS sequence"/>
</dbReference>
<reference evidence="2 3" key="1">
    <citation type="journal article" date="2018" name="Evol. Lett.">
        <title>Horizontal gene cluster transfer increased hallucinogenic mushroom diversity.</title>
        <authorList>
            <person name="Reynolds H.T."/>
            <person name="Vijayakumar V."/>
            <person name="Gluck-Thaler E."/>
            <person name="Korotkin H.B."/>
            <person name="Matheny P.B."/>
            <person name="Slot J.C."/>
        </authorList>
    </citation>
    <scope>NUCLEOTIDE SEQUENCE [LARGE SCALE GENOMIC DNA]</scope>
    <source>
        <strain evidence="2 3">SRW20</strain>
    </source>
</reference>
<dbReference type="EMBL" id="NHYE01004762">
    <property type="protein sequence ID" value="PPQ82318.1"/>
    <property type="molecule type" value="Genomic_DNA"/>
</dbReference>
<evidence type="ECO:0000313" key="2">
    <source>
        <dbReference type="EMBL" id="PPQ82318.1"/>
    </source>
</evidence>
<feature type="compositionally biased region" description="Low complexity" evidence="1">
    <location>
        <begin position="21"/>
        <end position="30"/>
    </location>
</feature>
<keyword evidence="3" id="KW-1185">Reference proteome</keyword>
<comment type="caution">
    <text evidence="2">The sequence shown here is derived from an EMBL/GenBank/DDBJ whole genome shotgun (WGS) entry which is preliminary data.</text>
</comment>
<dbReference type="InParanoid" id="A0A409WUW7"/>
<organism evidence="2 3">
    <name type="scientific">Gymnopilus dilepis</name>
    <dbReference type="NCBI Taxonomy" id="231916"/>
    <lineage>
        <taxon>Eukaryota</taxon>
        <taxon>Fungi</taxon>
        <taxon>Dikarya</taxon>
        <taxon>Basidiomycota</taxon>
        <taxon>Agaricomycotina</taxon>
        <taxon>Agaricomycetes</taxon>
        <taxon>Agaricomycetidae</taxon>
        <taxon>Agaricales</taxon>
        <taxon>Agaricineae</taxon>
        <taxon>Hymenogastraceae</taxon>
        <taxon>Gymnopilus</taxon>
    </lineage>
</organism>
<name>A0A409WUW7_9AGAR</name>
<sequence length="456" mass="51872">MTPDPLSPMQAGGRSKDANDLSLSTSSQTNLSTPAVHNVAWTGISGSLGKVSNNRSNTPSVNDQEWSGLSGDLVQSFASLPFFPIDTSTAQITSSKVAFSGISDQFLGPALPVEEDSLEDPDIESSFFWRMQSFERNAVHTEPDEESDVSFSDEDNVQPRYYRTEKSSKLVRGHTQQLTGAKVDVPTATGHPTLFPTQFEVNRYAATGDPQLGPKASNFKIELSEKFATQWNKRLIIVLADDFIACRKYGYDVRDHEKICKAFRTHLKLLRKKFLQSMEDDIPQNQLDRDKARARDARRRSLFSRRINICKHYIDDPSIQKFLRILKDLNYKICSGDETAHERGKLRYAIVQPKWRNPQLHFQFRILDRLHLSTRITEPEHRFTRGAAPRVRVTTDRIDHTDPIPGLPQNFYCPVYLSSLPKYRRDALKVQPPCDITLSEEIKQFVYSTVAAICIF</sequence>
<feature type="region of interest" description="Disordered" evidence="1">
    <location>
        <begin position="1"/>
        <end position="30"/>
    </location>
</feature>
<proteinExistence type="predicted"/>
<gene>
    <name evidence="2" type="ORF">CVT26_013129</name>
</gene>
<accession>A0A409WUW7</accession>
<evidence type="ECO:0000313" key="3">
    <source>
        <dbReference type="Proteomes" id="UP000284706"/>
    </source>
</evidence>
<dbReference type="OrthoDB" id="3263746at2759"/>
<evidence type="ECO:0000256" key="1">
    <source>
        <dbReference type="SAM" id="MobiDB-lite"/>
    </source>
</evidence>
<dbReference type="AlphaFoldDB" id="A0A409WUW7"/>
<protein>
    <submittedName>
        <fullName evidence="2">Uncharacterized protein</fullName>
    </submittedName>
</protein>